<feature type="domain" description="Transcriptional regulator LacI/GalR-like sensor" evidence="4">
    <location>
        <begin position="18"/>
        <end position="107"/>
    </location>
</feature>
<keyword evidence="2" id="KW-0238">DNA-binding</keyword>
<dbReference type="InterPro" id="IPR028082">
    <property type="entry name" value="Peripla_BP_I"/>
</dbReference>
<dbReference type="SUPFAM" id="SSF53822">
    <property type="entry name" value="Periplasmic binding protein-like I"/>
    <property type="match status" value="1"/>
</dbReference>
<dbReference type="PANTHER" id="PTHR30146:SF120">
    <property type="entry name" value="ALANINE RACEMASE"/>
    <property type="match status" value="1"/>
</dbReference>
<dbReference type="InterPro" id="IPR046335">
    <property type="entry name" value="LacI/GalR-like_sensor"/>
</dbReference>
<dbReference type="AlphaFoldDB" id="A0A418Y661"/>
<dbReference type="RefSeq" id="WP_182915688.1">
    <property type="nucleotide sequence ID" value="NZ_QYUP01000046.1"/>
</dbReference>
<keyword evidence="3" id="KW-0804">Transcription</keyword>
<evidence type="ECO:0000256" key="2">
    <source>
        <dbReference type="ARBA" id="ARBA00023125"/>
    </source>
</evidence>
<dbReference type="EMBL" id="QYUP01000046">
    <property type="protein sequence ID" value="RJG23212.1"/>
    <property type="molecule type" value="Genomic_DNA"/>
</dbReference>
<keyword evidence="1" id="KW-0805">Transcription regulation</keyword>
<evidence type="ECO:0000256" key="1">
    <source>
        <dbReference type="ARBA" id="ARBA00023015"/>
    </source>
</evidence>
<proteinExistence type="predicted"/>
<dbReference type="Pfam" id="PF13377">
    <property type="entry name" value="Peripla_BP_3"/>
    <property type="match status" value="1"/>
</dbReference>
<accession>A0A418Y661</accession>
<dbReference type="Proteomes" id="UP000284006">
    <property type="component" value="Unassembled WGS sequence"/>
</dbReference>
<evidence type="ECO:0000313" key="5">
    <source>
        <dbReference type="EMBL" id="RJG23212.1"/>
    </source>
</evidence>
<dbReference type="GO" id="GO:0003700">
    <property type="term" value="F:DNA-binding transcription factor activity"/>
    <property type="evidence" value="ECO:0007669"/>
    <property type="project" value="TreeGrafter"/>
</dbReference>
<dbReference type="PANTHER" id="PTHR30146">
    <property type="entry name" value="LACI-RELATED TRANSCRIPTIONAL REPRESSOR"/>
    <property type="match status" value="1"/>
</dbReference>
<sequence>PEAGAKAVEEMMRRGLDCDGIFACSDLLAITSIHALRERGLRIPQDIAIVGYDDIELAAYSDPPLTTVRQPIQDAGRKLVAALLSLIDGKPSPSQNLETELVCRASSGM</sequence>
<keyword evidence="6" id="KW-1185">Reference proteome</keyword>
<protein>
    <submittedName>
        <fullName evidence="5">LacI family transcriptional regulator</fullName>
    </submittedName>
</protein>
<dbReference type="GO" id="GO:0000976">
    <property type="term" value="F:transcription cis-regulatory region binding"/>
    <property type="evidence" value="ECO:0007669"/>
    <property type="project" value="TreeGrafter"/>
</dbReference>
<evidence type="ECO:0000256" key="3">
    <source>
        <dbReference type="ARBA" id="ARBA00023163"/>
    </source>
</evidence>
<comment type="caution">
    <text evidence="5">The sequence shown here is derived from an EMBL/GenBank/DDBJ whole genome shotgun (WGS) entry which is preliminary data.</text>
</comment>
<evidence type="ECO:0000313" key="6">
    <source>
        <dbReference type="Proteomes" id="UP000284006"/>
    </source>
</evidence>
<organism evidence="5 6">
    <name type="scientific">Massilia cavernae</name>
    <dbReference type="NCBI Taxonomy" id="2320864"/>
    <lineage>
        <taxon>Bacteria</taxon>
        <taxon>Pseudomonadati</taxon>
        <taxon>Pseudomonadota</taxon>
        <taxon>Betaproteobacteria</taxon>
        <taxon>Burkholderiales</taxon>
        <taxon>Oxalobacteraceae</taxon>
        <taxon>Telluria group</taxon>
        <taxon>Massilia</taxon>
    </lineage>
</organism>
<reference evidence="5 6" key="1">
    <citation type="submission" date="2018-09" db="EMBL/GenBank/DDBJ databases">
        <authorList>
            <person name="Zhu H."/>
        </authorList>
    </citation>
    <scope>NUCLEOTIDE SEQUENCE [LARGE SCALE GENOMIC DNA]</scope>
    <source>
        <strain evidence="5 6">K1S02-61</strain>
    </source>
</reference>
<name>A0A418Y661_9BURK</name>
<gene>
    <name evidence="5" type="ORF">D3872_04815</name>
</gene>
<dbReference type="Gene3D" id="3.40.50.2300">
    <property type="match status" value="2"/>
</dbReference>
<feature type="non-terminal residue" evidence="5">
    <location>
        <position position="1"/>
    </location>
</feature>
<evidence type="ECO:0000259" key="4">
    <source>
        <dbReference type="Pfam" id="PF13377"/>
    </source>
</evidence>